<proteinExistence type="predicted"/>
<comment type="caution">
    <text evidence="1">The sequence shown here is derived from an EMBL/GenBank/DDBJ whole genome shotgun (WGS) entry which is preliminary data.</text>
</comment>
<sequence>MSCAIHGLRVTMSGGDGAHPDMAMADVTWRDLCVVRLSMAGVPTGAAVPIERDGATWIEQIFAGPDGRPICRFLISGDGRRVLSDSLPALDRNDLNSLFVEPVMRTIMSRMGLVSFHAAALVKQGAAVLIMGRKGAGKSSLAGALYRAGWQPLADDLVRIVGNNGCWHAAAGGTATRVNADTARALGFDPATLATRWSLPGAAGNKFLLPAAAFGAQPAMVPIKAVLLLDARDPDLEGPRWNRAAGADALRGLAANLTPDPLALSALPSREAIRVTAGLSRQAAIYRLSLPDRLGALRAAAATVDAWLAADGAPVAA</sequence>
<dbReference type="EMBL" id="BMDZ01000052">
    <property type="protein sequence ID" value="GGB52982.1"/>
    <property type="molecule type" value="Genomic_DNA"/>
</dbReference>
<dbReference type="InterPro" id="IPR027417">
    <property type="entry name" value="P-loop_NTPase"/>
</dbReference>
<keyword evidence="2" id="KW-1185">Reference proteome</keyword>
<gene>
    <name evidence="1" type="ORF">GCM10011505_37460</name>
</gene>
<reference evidence="2" key="1">
    <citation type="journal article" date="2019" name="Int. J. Syst. Evol. Microbiol.">
        <title>The Global Catalogue of Microorganisms (GCM) 10K type strain sequencing project: providing services to taxonomists for standard genome sequencing and annotation.</title>
        <authorList>
            <consortium name="The Broad Institute Genomics Platform"/>
            <consortium name="The Broad Institute Genome Sequencing Center for Infectious Disease"/>
            <person name="Wu L."/>
            <person name="Ma J."/>
        </authorList>
    </citation>
    <scope>NUCLEOTIDE SEQUENCE [LARGE SCALE GENOMIC DNA]</scope>
    <source>
        <strain evidence="2">CGMCC 1.10188</strain>
    </source>
</reference>
<dbReference type="Proteomes" id="UP000603352">
    <property type="component" value="Unassembled WGS sequence"/>
</dbReference>
<name>A0ABQ1IWR8_9PROT</name>
<organism evidence="1 2">
    <name type="scientific">Tistrella bauzanensis</name>
    <dbReference type="NCBI Taxonomy" id="657419"/>
    <lineage>
        <taxon>Bacteria</taxon>
        <taxon>Pseudomonadati</taxon>
        <taxon>Pseudomonadota</taxon>
        <taxon>Alphaproteobacteria</taxon>
        <taxon>Geminicoccales</taxon>
        <taxon>Geminicoccaceae</taxon>
        <taxon>Tistrella</taxon>
    </lineage>
</organism>
<dbReference type="Gene3D" id="3.40.50.300">
    <property type="entry name" value="P-loop containing nucleotide triphosphate hydrolases"/>
    <property type="match status" value="1"/>
</dbReference>
<evidence type="ECO:0008006" key="3">
    <source>
        <dbReference type="Google" id="ProtNLM"/>
    </source>
</evidence>
<protein>
    <recommendedName>
        <fullName evidence="3">Hpr(Ser) kinase/phosphatase</fullName>
    </recommendedName>
</protein>
<evidence type="ECO:0000313" key="2">
    <source>
        <dbReference type="Proteomes" id="UP000603352"/>
    </source>
</evidence>
<dbReference type="SUPFAM" id="SSF53795">
    <property type="entry name" value="PEP carboxykinase-like"/>
    <property type="match status" value="1"/>
</dbReference>
<accession>A0ABQ1IWR8</accession>
<dbReference type="RefSeq" id="WP_188580693.1">
    <property type="nucleotide sequence ID" value="NZ_BMDZ01000052.1"/>
</dbReference>
<evidence type="ECO:0000313" key="1">
    <source>
        <dbReference type="EMBL" id="GGB52982.1"/>
    </source>
</evidence>